<evidence type="ECO:0000313" key="3">
    <source>
        <dbReference type="EnsemblMetazoa" id="HelroP81669"/>
    </source>
</evidence>
<sequence length="198" mass="23091">MNKTETLQLPSSPNSAINVLRRSSWLVIQQRIDNSLSFNQTWEAYKYGFGVYNENFWLGLENIYNLTKSRMYKLRIEVYAQGIWVSDEYDSFEVGSESLNYKLKVSNYSGDNLDIMNYVSSTSQMHNGKVFSTFDRDNSPLQTNPGLKHASGNWFDSYSYAQNLNGPYNQTLQYYMKRFNRLTNAQQCRMMIKLSTSN</sequence>
<dbReference type="GeneID" id="20215969"/>
<gene>
    <name evidence="3" type="primary">20215969</name>
    <name evidence="2" type="ORF">HELRODRAFT_81669</name>
</gene>
<proteinExistence type="predicted"/>
<dbReference type="SUPFAM" id="SSF56496">
    <property type="entry name" value="Fibrinogen C-terminal domain-like"/>
    <property type="match status" value="1"/>
</dbReference>
<evidence type="ECO:0000259" key="1">
    <source>
        <dbReference type="PROSITE" id="PS51406"/>
    </source>
</evidence>
<dbReference type="HOGENOM" id="CLU_038628_6_2_1"/>
<accession>T1G4H1</accession>
<dbReference type="PANTHER" id="PTHR19143:SF462">
    <property type="entry name" value="APPLE DOMAIN-CONTAINING PROTEIN"/>
    <property type="match status" value="1"/>
</dbReference>
<keyword evidence="4" id="KW-1185">Reference proteome</keyword>
<dbReference type="SMART" id="SM00186">
    <property type="entry name" value="FBG"/>
    <property type="match status" value="1"/>
</dbReference>
<dbReference type="eggNOG" id="KOG2579">
    <property type="taxonomic scope" value="Eukaryota"/>
</dbReference>
<dbReference type="OrthoDB" id="6067218at2759"/>
<evidence type="ECO:0000313" key="2">
    <source>
        <dbReference type="EMBL" id="ESO01650.1"/>
    </source>
</evidence>
<dbReference type="InParanoid" id="T1G4H1"/>
<protein>
    <recommendedName>
        <fullName evidence="1">Fibrinogen C-terminal domain-containing protein</fullName>
    </recommendedName>
</protein>
<feature type="domain" description="Fibrinogen C-terminal" evidence="1">
    <location>
        <begin position="1"/>
        <end position="196"/>
    </location>
</feature>
<dbReference type="KEGG" id="hro:HELRODRAFT_81669"/>
<dbReference type="PANTHER" id="PTHR19143">
    <property type="entry name" value="FIBRINOGEN/TENASCIN/ANGIOPOEITIN"/>
    <property type="match status" value="1"/>
</dbReference>
<reference evidence="4" key="1">
    <citation type="submission" date="2012-12" db="EMBL/GenBank/DDBJ databases">
        <authorList>
            <person name="Hellsten U."/>
            <person name="Grimwood J."/>
            <person name="Chapman J.A."/>
            <person name="Shapiro H."/>
            <person name="Aerts A."/>
            <person name="Otillar R.P."/>
            <person name="Terry A.Y."/>
            <person name="Boore J.L."/>
            <person name="Simakov O."/>
            <person name="Marletaz F."/>
            <person name="Cho S.-J."/>
            <person name="Edsinger-Gonzales E."/>
            <person name="Havlak P."/>
            <person name="Kuo D.-H."/>
            <person name="Larsson T."/>
            <person name="Lv J."/>
            <person name="Arendt D."/>
            <person name="Savage R."/>
            <person name="Osoegawa K."/>
            <person name="de Jong P."/>
            <person name="Lindberg D.R."/>
            <person name="Seaver E.C."/>
            <person name="Weisblat D.A."/>
            <person name="Putnam N.H."/>
            <person name="Grigoriev I.V."/>
            <person name="Rokhsar D.S."/>
        </authorList>
    </citation>
    <scope>NUCLEOTIDE SEQUENCE</scope>
</reference>
<name>T1G4H1_HELRO</name>
<dbReference type="OMA" id="NTELEWN"/>
<dbReference type="InterPro" id="IPR014716">
    <property type="entry name" value="Fibrinogen_a/b/g_C_1"/>
</dbReference>
<evidence type="ECO:0000313" key="4">
    <source>
        <dbReference type="Proteomes" id="UP000015101"/>
    </source>
</evidence>
<dbReference type="STRING" id="6412.T1G4H1"/>
<dbReference type="Gene3D" id="3.90.215.10">
    <property type="entry name" value="Gamma Fibrinogen, chain A, domain 1"/>
    <property type="match status" value="1"/>
</dbReference>
<dbReference type="EMBL" id="AMQM01004979">
    <property type="status" value="NOT_ANNOTATED_CDS"/>
    <property type="molecule type" value="Genomic_DNA"/>
</dbReference>
<reference evidence="2 4" key="2">
    <citation type="journal article" date="2013" name="Nature">
        <title>Insights into bilaterian evolution from three spiralian genomes.</title>
        <authorList>
            <person name="Simakov O."/>
            <person name="Marletaz F."/>
            <person name="Cho S.J."/>
            <person name="Edsinger-Gonzales E."/>
            <person name="Havlak P."/>
            <person name="Hellsten U."/>
            <person name="Kuo D.H."/>
            <person name="Larsson T."/>
            <person name="Lv J."/>
            <person name="Arendt D."/>
            <person name="Savage R."/>
            <person name="Osoegawa K."/>
            <person name="de Jong P."/>
            <person name="Grimwood J."/>
            <person name="Chapman J.A."/>
            <person name="Shapiro H."/>
            <person name="Aerts A."/>
            <person name="Otillar R.P."/>
            <person name="Terry A.Y."/>
            <person name="Boore J.L."/>
            <person name="Grigoriev I.V."/>
            <person name="Lindberg D.R."/>
            <person name="Seaver E.C."/>
            <person name="Weisblat D.A."/>
            <person name="Putnam N.H."/>
            <person name="Rokhsar D.S."/>
        </authorList>
    </citation>
    <scope>NUCLEOTIDE SEQUENCE</scope>
</reference>
<reference evidence="3" key="3">
    <citation type="submission" date="2015-06" db="UniProtKB">
        <authorList>
            <consortium name="EnsemblMetazoa"/>
        </authorList>
    </citation>
    <scope>IDENTIFICATION</scope>
</reference>
<dbReference type="InterPro" id="IPR050373">
    <property type="entry name" value="Fibrinogen_C-term_domain"/>
</dbReference>
<dbReference type="InterPro" id="IPR002181">
    <property type="entry name" value="Fibrinogen_a/b/g_C_dom"/>
</dbReference>
<dbReference type="EnsemblMetazoa" id="HelroT81669">
    <property type="protein sequence ID" value="HelroP81669"/>
    <property type="gene ID" value="HelroG81669"/>
</dbReference>
<dbReference type="InterPro" id="IPR036056">
    <property type="entry name" value="Fibrinogen-like_C"/>
</dbReference>
<dbReference type="RefSeq" id="XP_009020304.1">
    <property type="nucleotide sequence ID" value="XM_009022056.1"/>
</dbReference>
<dbReference type="GO" id="GO:0005615">
    <property type="term" value="C:extracellular space"/>
    <property type="evidence" value="ECO:0000318"/>
    <property type="project" value="GO_Central"/>
</dbReference>
<dbReference type="Proteomes" id="UP000015101">
    <property type="component" value="Unassembled WGS sequence"/>
</dbReference>
<dbReference type="AlphaFoldDB" id="T1G4H1"/>
<dbReference type="EMBL" id="KB096743">
    <property type="protein sequence ID" value="ESO01650.1"/>
    <property type="molecule type" value="Genomic_DNA"/>
</dbReference>
<dbReference type="PROSITE" id="PS51406">
    <property type="entry name" value="FIBRINOGEN_C_2"/>
    <property type="match status" value="1"/>
</dbReference>
<dbReference type="Pfam" id="PF00147">
    <property type="entry name" value="Fibrinogen_C"/>
    <property type="match status" value="1"/>
</dbReference>
<organism evidence="3 4">
    <name type="scientific">Helobdella robusta</name>
    <name type="common">Californian leech</name>
    <dbReference type="NCBI Taxonomy" id="6412"/>
    <lineage>
        <taxon>Eukaryota</taxon>
        <taxon>Metazoa</taxon>
        <taxon>Spiralia</taxon>
        <taxon>Lophotrochozoa</taxon>
        <taxon>Annelida</taxon>
        <taxon>Clitellata</taxon>
        <taxon>Hirudinea</taxon>
        <taxon>Rhynchobdellida</taxon>
        <taxon>Glossiphoniidae</taxon>
        <taxon>Helobdella</taxon>
    </lineage>
</organism>
<dbReference type="CTD" id="20215969"/>